<evidence type="ECO:0000313" key="3">
    <source>
        <dbReference type="Proteomes" id="UP000018467"/>
    </source>
</evidence>
<dbReference type="Ensembl" id="ENSAMXT00000036150.1">
    <property type="protein sequence ID" value="ENSAMXP00000044106.1"/>
    <property type="gene ID" value="ENSAMXG00000033105.1"/>
</dbReference>
<dbReference type="Bgee" id="ENSAMXG00000033105">
    <property type="expression patterns" value="Expressed in muscle tissue and 14 other cell types or tissues"/>
</dbReference>
<dbReference type="GO" id="GO:0005739">
    <property type="term" value="C:mitochondrion"/>
    <property type="evidence" value="ECO:0007669"/>
    <property type="project" value="TreeGrafter"/>
</dbReference>
<accession>A0A3B1JQT4</accession>
<dbReference type="GeneTree" id="ENSGT00940000166680"/>
<sequence>MAAAAGVRWTLLRLFRPQWTVPPGRFSVNDRIQCYSSWLSQKNRTQLHQSVYKLVRVRYLSILTQDTPNPRSLKFIPGKPVLGTGTLDFPTSSAADCSSLARNLFEVEGVKSVFLGPDFITLTKTDDDVEWADIKRNAVEVITKFFESGEPVTTGVTHPENSVSEEDDDIVSMIKELLDTRIRGNVTSAVPYLPVKTPTGKQSTMSDLAAVQNRHLWYCLFSDIILLCQLSKHCEGPLYRRMEVMSSLRALQMVL</sequence>
<evidence type="ECO:0000313" key="2">
    <source>
        <dbReference type="Ensembl" id="ENSAMXP00000044106.1"/>
    </source>
</evidence>
<dbReference type="AlphaFoldDB" id="A0A3B1JQT4"/>
<reference evidence="3" key="2">
    <citation type="journal article" date="2014" name="Nat. Commun.">
        <title>The cavefish genome reveals candidate genes for eye loss.</title>
        <authorList>
            <person name="McGaugh S.E."/>
            <person name="Gross J.B."/>
            <person name="Aken B."/>
            <person name="Blin M."/>
            <person name="Borowsky R."/>
            <person name="Chalopin D."/>
            <person name="Hinaux H."/>
            <person name="Jeffery W.R."/>
            <person name="Keene A."/>
            <person name="Ma L."/>
            <person name="Minx P."/>
            <person name="Murphy D."/>
            <person name="O'Quin K.E."/>
            <person name="Retaux S."/>
            <person name="Rohner N."/>
            <person name="Searle S.M."/>
            <person name="Stahl B.A."/>
            <person name="Tabin C."/>
            <person name="Volff J.N."/>
            <person name="Yoshizawa M."/>
            <person name="Warren W.C."/>
        </authorList>
    </citation>
    <scope>NUCLEOTIDE SEQUENCE [LARGE SCALE GENOMIC DNA]</scope>
    <source>
        <strain evidence="3">female</strain>
    </source>
</reference>
<keyword evidence="3" id="KW-1185">Reference proteome</keyword>
<reference evidence="2" key="3">
    <citation type="submission" date="2025-08" db="UniProtKB">
        <authorList>
            <consortium name="Ensembl"/>
        </authorList>
    </citation>
    <scope>IDENTIFICATION</scope>
</reference>
<organism evidence="2 3">
    <name type="scientific">Astyanax mexicanus</name>
    <name type="common">Blind cave fish</name>
    <name type="synonym">Astyanax fasciatus mexicanus</name>
    <dbReference type="NCBI Taxonomy" id="7994"/>
    <lineage>
        <taxon>Eukaryota</taxon>
        <taxon>Metazoa</taxon>
        <taxon>Chordata</taxon>
        <taxon>Craniata</taxon>
        <taxon>Vertebrata</taxon>
        <taxon>Euteleostomi</taxon>
        <taxon>Actinopterygii</taxon>
        <taxon>Neopterygii</taxon>
        <taxon>Teleostei</taxon>
        <taxon>Ostariophysi</taxon>
        <taxon>Characiformes</taxon>
        <taxon>Characoidei</taxon>
        <taxon>Acestrorhamphidae</taxon>
        <taxon>Acestrorhamphinae</taxon>
        <taxon>Astyanax</taxon>
    </lineage>
</organism>
<dbReference type="SMART" id="SM00932">
    <property type="entry name" value="Nfu_N"/>
    <property type="match status" value="1"/>
</dbReference>
<dbReference type="PANTHER" id="PTHR11178">
    <property type="entry name" value="IRON-SULFUR CLUSTER SCAFFOLD PROTEIN NFU-RELATED"/>
    <property type="match status" value="1"/>
</dbReference>
<dbReference type="Proteomes" id="UP000018467">
    <property type="component" value="Unassembled WGS sequence"/>
</dbReference>
<dbReference type="PANTHER" id="PTHR11178:SF45">
    <property type="entry name" value="NFU1 IRON-SULFUR CLUSTER SCAFFOLD HOMOLOG, MITOCHONDRIAL"/>
    <property type="match status" value="1"/>
</dbReference>
<dbReference type="Gene3D" id="3.30.1370.70">
    <property type="entry name" value="Scaffold protein Nfu/NifU, N-terminal domain"/>
    <property type="match status" value="1"/>
</dbReference>
<dbReference type="Pfam" id="PF08712">
    <property type="entry name" value="Nfu_N"/>
    <property type="match status" value="1"/>
</dbReference>
<proteinExistence type="predicted"/>
<dbReference type="InterPro" id="IPR036498">
    <property type="entry name" value="Nfu/NifU_N_sf"/>
</dbReference>
<dbReference type="SUPFAM" id="SSF110836">
    <property type="entry name" value="Hypothetical protein SAV1430"/>
    <property type="match status" value="1"/>
</dbReference>
<name>A0A3B1JQT4_ASTMX</name>
<reference evidence="3" key="1">
    <citation type="submission" date="2013-03" db="EMBL/GenBank/DDBJ databases">
        <authorList>
            <person name="Jeffery W."/>
            <person name="Warren W."/>
            <person name="Wilson R.K."/>
        </authorList>
    </citation>
    <scope>NUCLEOTIDE SEQUENCE</scope>
    <source>
        <strain evidence="3">female</strain>
    </source>
</reference>
<feature type="domain" description="Scaffold protein Nfu/NifU N-terminal" evidence="1">
    <location>
        <begin position="62"/>
        <end position="149"/>
    </location>
</feature>
<reference evidence="2" key="4">
    <citation type="submission" date="2025-09" db="UniProtKB">
        <authorList>
            <consortium name="Ensembl"/>
        </authorList>
    </citation>
    <scope>IDENTIFICATION</scope>
</reference>
<protein>
    <submittedName>
        <fullName evidence="2">Zgc:110319</fullName>
    </submittedName>
</protein>
<evidence type="ECO:0000259" key="1">
    <source>
        <dbReference type="SMART" id="SM00932"/>
    </source>
</evidence>
<dbReference type="InterPro" id="IPR014824">
    <property type="entry name" value="Nfu/NifU_N"/>
</dbReference>